<reference evidence="2 3" key="1">
    <citation type="journal article" date="2016" name="Fungal Biol.">
        <title>The genome of Xylona heveae provides a window into fungal endophytism.</title>
        <authorList>
            <person name="Gazis R."/>
            <person name="Kuo A."/>
            <person name="Riley R."/>
            <person name="LaButti K."/>
            <person name="Lipzen A."/>
            <person name="Lin J."/>
            <person name="Amirebrahimi M."/>
            <person name="Hesse C.N."/>
            <person name="Spatafora J.W."/>
            <person name="Henrissat B."/>
            <person name="Hainaut M."/>
            <person name="Grigoriev I.V."/>
            <person name="Hibbett D.S."/>
        </authorList>
    </citation>
    <scope>NUCLEOTIDE SEQUENCE [LARGE SCALE GENOMIC DNA]</scope>
    <source>
        <strain evidence="2 3">TC161</strain>
    </source>
</reference>
<name>A0A164ZE67_XYLHT</name>
<keyword evidence="1" id="KW-0812">Transmembrane</keyword>
<evidence type="ECO:0000256" key="1">
    <source>
        <dbReference type="SAM" id="Phobius"/>
    </source>
</evidence>
<proteinExistence type="predicted"/>
<keyword evidence="3" id="KW-1185">Reference proteome</keyword>
<dbReference type="EMBL" id="KV407468">
    <property type="protein sequence ID" value="KZF18989.1"/>
    <property type="molecule type" value="Genomic_DNA"/>
</dbReference>
<dbReference type="InParanoid" id="A0A164ZE67"/>
<evidence type="ECO:0000313" key="3">
    <source>
        <dbReference type="Proteomes" id="UP000076632"/>
    </source>
</evidence>
<dbReference type="AlphaFoldDB" id="A0A164ZE67"/>
<gene>
    <name evidence="2" type="ORF">L228DRAFT_51883</name>
</gene>
<dbReference type="RefSeq" id="XP_018184544.1">
    <property type="nucleotide sequence ID" value="XM_018336671.1"/>
</dbReference>
<dbReference type="GeneID" id="28901808"/>
<dbReference type="Proteomes" id="UP000076632">
    <property type="component" value="Unassembled WGS sequence"/>
</dbReference>
<feature type="transmembrane region" description="Helical" evidence="1">
    <location>
        <begin position="7"/>
        <end position="29"/>
    </location>
</feature>
<keyword evidence="1" id="KW-0472">Membrane</keyword>
<keyword evidence="1" id="KW-1133">Transmembrane helix</keyword>
<organism evidence="2 3">
    <name type="scientific">Xylona heveae (strain CBS 132557 / TC161)</name>
    <dbReference type="NCBI Taxonomy" id="1328760"/>
    <lineage>
        <taxon>Eukaryota</taxon>
        <taxon>Fungi</taxon>
        <taxon>Dikarya</taxon>
        <taxon>Ascomycota</taxon>
        <taxon>Pezizomycotina</taxon>
        <taxon>Xylonomycetes</taxon>
        <taxon>Xylonales</taxon>
        <taxon>Xylonaceae</taxon>
        <taxon>Xylona</taxon>
    </lineage>
</organism>
<protein>
    <submittedName>
        <fullName evidence="2">Uncharacterized protein</fullName>
    </submittedName>
</protein>
<accession>A0A164ZE67</accession>
<evidence type="ECO:0000313" key="2">
    <source>
        <dbReference type="EMBL" id="KZF18989.1"/>
    </source>
</evidence>
<sequence>MARGEFVDLFLSFLSSLFSLALLFLSFLSTTFGQLWLPFYSVQLHLWFIVIKVWEC</sequence>